<dbReference type="Proteomes" id="UP000322245">
    <property type="component" value="Unassembled WGS sequence"/>
</dbReference>
<comment type="caution">
    <text evidence="3">The sequence shown here is derived from an EMBL/GenBank/DDBJ whole genome shotgun (WGS) entry which is preliminary data.</text>
</comment>
<dbReference type="InterPro" id="IPR051506">
    <property type="entry name" value="ATOS_Transcription_Regulators"/>
</dbReference>
<dbReference type="PANTHER" id="PTHR13199">
    <property type="entry name" value="GH03947P"/>
    <property type="match status" value="1"/>
</dbReference>
<dbReference type="InterPro" id="IPR033473">
    <property type="entry name" value="Atos-like_C"/>
</dbReference>
<feature type="compositionally biased region" description="Low complexity" evidence="1">
    <location>
        <begin position="406"/>
        <end position="421"/>
    </location>
</feature>
<feature type="compositionally biased region" description="Polar residues" evidence="1">
    <location>
        <begin position="1"/>
        <end position="20"/>
    </location>
</feature>
<dbReference type="AlphaFoldDB" id="A0A5D3B628"/>
<evidence type="ECO:0000313" key="4">
    <source>
        <dbReference type="Proteomes" id="UP000322245"/>
    </source>
</evidence>
<dbReference type="InterPro" id="IPR025261">
    <property type="entry name" value="Atos-like_cons_dom"/>
</dbReference>
<name>A0A5D3B628_9TREE</name>
<feature type="compositionally biased region" description="Low complexity" evidence="1">
    <location>
        <begin position="376"/>
        <end position="399"/>
    </location>
</feature>
<feature type="compositionally biased region" description="Basic and acidic residues" evidence="1">
    <location>
        <begin position="441"/>
        <end position="464"/>
    </location>
</feature>
<evidence type="ECO:0000256" key="1">
    <source>
        <dbReference type="SAM" id="MobiDB-lite"/>
    </source>
</evidence>
<feature type="region of interest" description="Disordered" evidence="1">
    <location>
        <begin position="371"/>
        <end position="464"/>
    </location>
</feature>
<dbReference type="SMART" id="SM01177">
    <property type="entry name" value="DUF4210"/>
    <property type="match status" value="1"/>
</dbReference>
<dbReference type="EMBL" id="NIDF01000004">
    <property type="protein sequence ID" value="TYJ58452.1"/>
    <property type="molecule type" value="Genomic_DNA"/>
</dbReference>
<protein>
    <recommendedName>
        <fullName evidence="2">Atos-like conserved domain-containing protein</fullName>
    </recommendedName>
</protein>
<feature type="compositionally biased region" description="Pro residues" evidence="1">
    <location>
        <begin position="67"/>
        <end position="83"/>
    </location>
</feature>
<evidence type="ECO:0000313" key="3">
    <source>
        <dbReference type="EMBL" id="TYJ58452.1"/>
    </source>
</evidence>
<feature type="domain" description="Atos-like conserved" evidence="2">
    <location>
        <begin position="101"/>
        <end position="175"/>
    </location>
</feature>
<organism evidence="3 4">
    <name type="scientific">Cryptococcus floricola</name>
    <dbReference type="NCBI Taxonomy" id="2591691"/>
    <lineage>
        <taxon>Eukaryota</taxon>
        <taxon>Fungi</taxon>
        <taxon>Dikarya</taxon>
        <taxon>Basidiomycota</taxon>
        <taxon>Agaricomycotina</taxon>
        <taxon>Tremellomycetes</taxon>
        <taxon>Tremellales</taxon>
        <taxon>Cryptococcaceae</taxon>
        <taxon>Cryptococcus</taxon>
    </lineage>
</organism>
<dbReference type="Pfam" id="PF13915">
    <property type="entry name" value="DUF4210"/>
    <property type="match status" value="1"/>
</dbReference>
<feature type="region of interest" description="Disordered" evidence="1">
    <location>
        <begin position="1"/>
        <end position="100"/>
    </location>
</feature>
<gene>
    <name evidence="3" type="ORF">B9479_000659</name>
</gene>
<keyword evidence="4" id="KW-1185">Reference proteome</keyword>
<dbReference type="PANTHER" id="PTHR13199:SF11">
    <property type="entry name" value="PROTEIN ATOSSA"/>
    <property type="match status" value="1"/>
</dbReference>
<reference evidence="3 4" key="1">
    <citation type="submission" date="2017-05" db="EMBL/GenBank/DDBJ databases">
        <title>The Genome Sequence of Tsuchiyaea wingfieldii DSM 27421.</title>
        <authorList>
            <person name="Cuomo C."/>
            <person name="Passer A."/>
            <person name="Billmyre B."/>
            <person name="Heitman J."/>
        </authorList>
    </citation>
    <scope>NUCLEOTIDE SEQUENCE [LARGE SCALE GENOMIC DNA]</scope>
    <source>
        <strain evidence="3 4">DSM 27421</strain>
    </source>
</reference>
<sequence>MTCTTSSNLLQPSPTATSPLSRPPIYAPTRTPSPSLRINRRSSQGQTPRPISIHGSSTASSRVSVPPFTPSPGRSPTPIPHSPPTGGSSTNPSPLSRSQPLLGSYTLSLLHARMCSHRPHQPTPGFTLHLGAVGKGTTCPKELRCPAHVVVPFEAFYYDLGDEDASGPQGKTPWVGSVDVQRWYFESYSTVGLPLQEGTKVPAGPPPVFPGYRVARRGQLQILIKTPEPSAAAKVFLVPYDLRRVPVGGRLLLREDSYVGHESRVEGEKEVLRYAIQLQFICLSRPCPDGGPPVLSYYVTKSLRVIFSISPLEKDETMRVERTEQMIEPSLDVEQGKRRSSGPLVETVEEKWNAIRADWEMLEEGGKVCMPPLKGLSPRSPTVPLPSSTTSILSRSRPTTPNPIISPLTPTSHLPSLTTPPKAAKGPQAVTVWSPTGRRARREDEMEEKALSEKLRQLEMEKTV</sequence>
<feature type="compositionally biased region" description="Polar residues" evidence="1">
    <location>
        <begin position="30"/>
        <end position="63"/>
    </location>
</feature>
<feature type="compositionally biased region" description="Low complexity" evidence="1">
    <location>
        <begin position="84"/>
        <end position="96"/>
    </location>
</feature>
<accession>A0A5D3B628</accession>
<proteinExistence type="predicted"/>
<evidence type="ECO:0000259" key="2">
    <source>
        <dbReference type="SMART" id="SM01177"/>
    </source>
</evidence>
<dbReference type="Pfam" id="PF13889">
    <property type="entry name" value="Chromosome_seg"/>
    <property type="match status" value="1"/>
</dbReference>